<dbReference type="AlphaFoldDB" id="A0A2Z6E0X5"/>
<evidence type="ECO:0000256" key="1">
    <source>
        <dbReference type="ARBA" id="ARBA00007164"/>
    </source>
</evidence>
<keyword evidence="12" id="KW-0645">Protease</keyword>
<dbReference type="KEGG" id="htl:HPTL_1931"/>
<evidence type="ECO:0000256" key="8">
    <source>
        <dbReference type="PIRSR" id="PIRSR618044-2"/>
    </source>
</evidence>
<evidence type="ECO:0000256" key="3">
    <source>
        <dbReference type="ARBA" id="ARBA00022801"/>
    </source>
</evidence>
<organism evidence="12 13">
    <name type="scientific">Hydrogenophilus thermoluteolus</name>
    <name type="common">Pseudomonas hydrogenothermophila</name>
    <dbReference type="NCBI Taxonomy" id="297"/>
    <lineage>
        <taxon>Bacteria</taxon>
        <taxon>Pseudomonadati</taxon>
        <taxon>Pseudomonadota</taxon>
        <taxon>Hydrogenophilia</taxon>
        <taxon>Hydrogenophilales</taxon>
        <taxon>Hydrogenophilaceae</taxon>
        <taxon>Hydrogenophilus</taxon>
    </lineage>
</organism>
<evidence type="ECO:0000256" key="10">
    <source>
        <dbReference type="SAM" id="SignalP"/>
    </source>
</evidence>
<dbReference type="SUPFAM" id="SSF56601">
    <property type="entry name" value="beta-lactamase/transpeptidase-like"/>
    <property type="match status" value="1"/>
</dbReference>
<evidence type="ECO:0000256" key="6">
    <source>
        <dbReference type="ARBA" id="ARBA00023316"/>
    </source>
</evidence>
<keyword evidence="3" id="KW-0378">Hydrolase</keyword>
<sequence length="286" mass="31398">MAMMQVIRRVAVGFLLGMWLSFAHAAGPGVRSEAYLAVDAQTLAVLAQHGNPEEPRPIASITKLLTALVVLDAQQPLDERITITHADYDRIKGTRSPLSAGTQLTRSEALKVALMASDNRAAMALARHYPGGQAAFVRAMNVKAKMLGMRHSRFVDPAGLSPENVASMADLVRLVRAAYQHPLIRDYSTQEETVVRTRSGLVRFRSTNALVRNDSMPVALQKTGYTREAGRCLALVTPVKGRPTIFVLLNSWGKYTRIADAKRLRYWLETGKPLPARAQQGGRRTG</sequence>
<dbReference type="GO" id="GO:0009252">
    <property type="term" value="P:peptidoglycan biosynthetic process"/>
    <property type="evidence" value="ECO:0007669"/>
    <property type="project" value="UniProtKB-KW"/>
</dbReference>
<reference evidence="12 13" key="1">
    <citation type="submission" date="2018-04" db="EMBL/GenBank/DDBJ databases">
        <title>Complete genome sequence of Hydrogenophilus thermoluteolus TH-1.</title>
        <authorList>
            <person name="Arai H."/>
        </authorList>
    </citation>
    <scope>NUCLEOTIDE SEQUENCE [LARGE SCALE GENOMIC DNA]</scope>
    <source>
        <strain evidence="12 13">TH-1</strain>
    </source>
</reference>
<keyword evidence="12" id="KW-0121">Carboxypeptidase</keyword>
<keyword evidence="6" id="KW-0961">Cell wall biogenesis/degradation</keyword>
<dbReference type="PANTHER" id="PTHR21581:SF26">
    <property type="entry name" value="D-ALANYL-D-ALANINE ENDOPEPTIDASE"/>
    <property type="match status" value="1"/>
</dbReference>
<gene>
    <name evidence="12" type="ORF">HPTL_1931</name>
</gene>
<dbReference type="Pfam" id="PF00768">
    <property type="entry name" value="Peptidase_S11"/>
    <property type="match status" value="1"/>
</dbReference>
<dbReference type="InterPro" id="IPR012338">
    <property type="entry name" value="Beta-lactam/transpept-like"/>
</dbReference>
<evidence type="ECO:0000256" key="9">
    <source>
        <dbReference type="RuleBase" id="RU004016"/>
    </source>
</evidence>
<evidence type="ECO:0000256" key="4">
    <source>
        <dbReference type="ARBA" id="ARBA00022960"/>
    </source>
</evidence>
<dbReference type="InterPro" id="IPR018044">
    <property type="entry name" value="Peptidase_S11"/>
</dbReference>
<keyword evidence="5" id="KW-0573">Peptidoglycan synthesis</keyword>
<proteinExistence type="inferred from homology"/>
<keyword evidence="13" id="KW-1185">Reference proteome</keyword>
<feature type="active site" description="Acyl-ester intermediate" evidence="7">
    <location>
        <position position="60"/>
    </location>
</feature>
<dbReference type="GO" id="GO:0009002">
    <property type="term" value="F:serine-type D-Ala-D-Ala carboxypeptidase activity"/>
    <property type="evidence" value="ECO:0007669"/>
    <property type="project" value="InterPro"/>
</dbReference>
<protein>
    <submittedName>
        <fullName evidence="12">D-alanyl-D-alanine carboxypeptidase</fullName>
    </submittedName>
</protein>
<dbReference type="InterPro" id="IPR001967">
    <property type="entry name" value="Peptidase_S11_N"/>
</dbReference>
<dbReference type="GO" id="GO:0006508">
    <property type="term" value="P:proteolysis"/>
    <property type="evidence" value="ECO:0007669"/>
    <property type="project" value="InterPro"/>
</dbReference>
<dbReference type="PANTHER" id="PTHR21581">
    <property type="entry name" value="D-ALANYL-D-ALANINE CARBOXYPEPTIDASE"/>
    <property type="match status" value="1"/>
</dbReference>
<name>A0A2Z6E0X5_HYDTE</name>
<keyword evidence="4" id="KW-0133">Cell shape</keyword>
<feature type="active site" description="Proton acceptor" evidence="7">
    <location>
        <position position="63"/>
    </location>
</feature>
<dbReference type="GO" id="GO:0008360">
    <property type="term" value="P:regulation of cell shape"/>
    <property type="evidence" value="ECO:0007669"/>
    <property type="project" value="UniProtKB-KW"/>
</dbReference>
<feature type="domain" description="Peptidase S11 D-alanyl-D-alanine carboxypeptidase A N-terminal" evidence="11">
    <location>
        <begin position="27"/>
        <end position="251"/>
    </location>
</feature>
<accession>A0A2Z6E0X5</accession>
<feature type="active site" evidence="7">
    <location>
        <position position="117"/>
    </location>
</feature>
<evidence type="ECO:0000313" key="12">
    <source>
        <dbReference type="EMBL" id="BBD78185.1"/>
    </source>
</evidence>
<feature type="binding site" evidence="8">
    <location>
        <position position="222"/>
    </location>
    <ligand>
        <name>substrate</name>
    </ligand>
</feature>
<evidence type="ECO:0000313" key="13">
    <source>
        <dbReference type="Proteomes" id="UP000262004"/>
    </source>
</evidence>
<dbReference type="RefSeq" id="WP_170141339.1">
    <property type="nucleotide sequence ID" value="NZ_AP018558.1"/>
</dbReference>
<evidence type="ECO:0000256" key="7">
    <source>
        <dbReference type="PIRSR" id="PIRSR618044-1"/>
    </source>
</evidence>
<evidence type="ECO:0000259" key="11">
    <source>
        <dbReference type="Pfam" id="PF00768"/>
    </source>
</evidence>
<comment type="similarity">
    <text evidence="1 9">Belongs to the peptidase S11 family.</text>
</comment>
<feature type="chain" id="PRO_5016396324" evidence="10">
    <location>
        <begin position="26"/>
        <end position="286"/>
    </location>
</feature>
<dbReference type="GO" id="GO:0071555">
    <property type="term" value="P:cell wall organization"/>
    <property type="evidence" value="ECO:0007669"/>
    <property type="project" value="UniProtKB-KW"/>
</dbReference>
<dbReference type="EMBL" id="AP018558">
    <property type="protein sequence ID" value="BBD78185.1"/>
    <property type="molecule type" value="Genomic_DNA"/>
</dbReference>
<evidence type="ECO:0000256" key="5">
    <source>
        <dbReference type="ARBA" id="ARBA00022984"/>
    </source>
</evidence>
<dbReference type="Proteomes" id="UP000262004">
    <property type="component" value="Chromosome"/>
</dbReference>
<evidence type="ECO:0000256" key="2">
    <source>
        <dbReference type="ARBA" id="ARBA00022729"/>
    </source>
</evidence>
<keyword evidence="2 10" id="KW-0732">Signal</keyword>
<feature type="signal peptide" evidence="10">
    <location>
        <begin position="1"/>
        <end position="25"/>
    </location>
</feature>
<dbReference type="Gene3D" id="3.40.710.10">
    <property type="entry name" value="DD-peptidase/beta-lactamase superfamily"/>
    <property type="match status" value="1"/>
</dbReference>
<dbReference type="PRINTS" id="PR00725">
    <property type="entry name" value="DADACBPTASE1"/>
</dbReference>